<reference evidence="3" key="1">
    <citation type="journal article" date="2019" name="Int. J. Syst. Evol. Microbiol.">
        <title>The Global Catalogue of Microorganisms (GCM) 10K type strain sequencing project: providing services to taxonomists for standard genome sequencing and annotation.</title>
        <authorList>
            <consortium name="The Broad Institute Genomics Platform"/>
            <consortium name="The Broad Institute Genome Sequencing Center for Infectious Disease"/>
            <person name="Wu L."/>
            <person name="Ma J."/>
        </authorList>
    </citation>
    <scope>NUCLEOTIDE SEQUENCE [LARGE SCALE GENOMIC DNA]</scope>
    <source>
        <strain evidence="3">CCUG 56754</strain>
    </source>
</reference>
<evidence type="ECO:0000256" key="1">
    <source>
        <dbReference type="HAMAP-Rule" id="MF_01041"/>
    </source>
</evidence>
<evidence type="ECO:0000313" key="2">
    <source>
        <dbReference type="EMBL" id="MFD1038731.1"/>
    </source>
</evidence>
<dbReference type="InterPro" id="IPR023324">
    <property type="entry name" value="BH2638-like_sf"/>
</dbReference>
<dbReference type="Proteomes" id="UP001597040">
    <property type="component" value="Unassembled WGS sequence"/>
</dbReference>
<dbReference type="Gene3D" id="1.10.220.80">
    <property type="entry name" value="BH2638-like"/>
    <property type="match status" value="1"/>
</dbReference>
<gene>
    <name evidence="2" type="ORF">ACFQ3N_10060</name>
</gene>
<name>A0ABW3LK20_9BACI</name>
<comment type="similarity">
    <text evidence="1">Belongs to the UPF0223 family.</text>
</comment>
<dbReference type="RefSeq" id="WP_390361992.1">
    <property type="nucleotide sequence ID" value="NZ_JBHTKJ010000024.1"/>
</dbReference>
<dbReference type="SUPFAM" id="SSF158504">
    <property type="entry name" value="BH2638-like"/>
    <property type="match status" value="1"/>
</dbReference>
<comment type="caution">
    <text evidence="2">The sequence shown here is derived from an EMBL/GenBank/DDBJ whole genome shotgun (WGS) entry which is preliminary data.</text>
</comment>
<accession>A0ABW3LK20</accession>
<keyword evidence="3" id="KW-1185">Reference proteome</keyword>
<dbReference type="InterPro" id="IPR007920">
    <property type="entry name" value="UPF0223"/>
</dbReference>
<sequence length="93" mass="11111">MDYNYPIDETWSKEEIIDVVNFFSLIEKAYEDKVKRDQLIASYKRFKQIVPSKSEEKQHFASFEKNSGYSSYRVVKEAKETEHEFLSMNQGTR</sequence>
<dbReference type="HAMAP" id="MF_01041">
    <property type="entry name" value="UPF0223"/>
    <property type="match status" value="1"/>
</dbReference>
<dbReference type="PIRSF" id="PIRSF037260">
    <property type="entry name" value="UPF0223"/>
    <property type="match status" value="1"/>
</dbReference>
<dbReference type="Pfam" id="PF05256">
    <property type="entry name" value="UPF0223"/>
    <property type="match status" value="1"/>
</dbReference>
<protein>
    <recommendedName>
        <fullName evidence="1">UPF0223 protein ACFQ3N_10060</fullName>
    </recommendedName>
</protein>
<evidence type="ECO:0000313" key="3">
    <source>
        <dbReference type="Proteomes" id="UP001597040"/>
    </source>
</evidence>
<dbReference type="EMBL" id="JBHTKJ010000024">
    <property type="protein sequence ID" value="MFD1038731.1"/>
    <property type="molecule type" value="Genomic_DNA"/>
</dbReference>
<dbReference type="NCBIfam" id="NF003353">
    <property type="entry name" value="PRK04387.1"/>
    <property type="match status" value="1"/>
</dbReference>
<proteinExistence type="inferred from homology"/>
<organism evidence="2 3">
    <name type="scientific">Virgibacillus byunsanensis</name>
    <dbReference type="NCBI Taxonomy" id="570945"/>
    <lineage>
        <taxon>Bacteria</taxon>
        <taxon>Bacillati</taxon>
        <taxon>Bacillota</taxon>
        <taxon>Bacilli</taxon>
        <taxon>Bacillales</taxon>
        <taxon>Bacillaceae</taxon>
        <taxon>Virgibacillus</taxon>
    </lineage>
</organism>